<dbReference type="PANTHER" id="PTHR33116">
    <property type="entry name" value="REVERSE TRANSCRIPTASE ZINC-BINDING DOMAIN-CONTAINING PROTEIN-RELATED-RELATED"/>
    <property type="match status" value="1"/>
</dbReference>
<dbReference type="SUPFAM" id="SSF56672">
    <property type="entry name" value="DNA/RNA polymerases"/>
    <property type="match status" value="1"/>
</dbReference>
<evidence type="ECO:0000313" key="3">
    <source>
        <dbReference type="EMBL" id="GJS86008.1"/>
    </source>
</evidence>
<feature type="region of interest" description="Disordered" evidence="1">
    <location>
        <begin position="518"/>
        <end position="552"/>
    </location>
</feature>
<dbReference type="SUPFAM" id="SSF56219">
    <property type="entry name" value="DNase I-like"/>
    <property type="match status" value="1"/>
</dbReference>
<feature type="compositionally biased region" description="Polar residues" evidence="1">
    <location>
        <begin position="521"/>
        <end position="532"/>
    </location>
</feature>
<dbReference type="Pfam" id="PF14111">
    <property type="entry name" value="DUF4283"/>
    <property type="match status" value="1"/>
</dbReference>
<dbReference type="EMBL" id="BQNB010011092">
    <property type="protein sequence ID" value="GJS86008.1"/>
    <property type="molecule type" value="Genomic_DNA"/>
</dbReference>
<reference evidence="3" key="2">
    <citation type="submission" date="2022-01" db="EMBL/GenBank/DDBJ databases">
        <authorList>
            <person name="Yamashiro T."/>
            <person name="Shiraishi A."/>
            <person name="Satake H."/>
            <person name="Nakayama K."/>
        </authorList>
    </citation>
    <scope>NUCLEOTIDE SEQUENCE</scope>
</reference>
<dbReference type="InterPro" id="IPR000477">
    <property type="entry name" value="RT_dom"/>
</dbReference>
<name>A0ABQ4Z755_9ASTR</name>
<evidence type="ECO:0000256" key="1">
    <source>
        <dbReference type="SAM" id="MobiDB-lite"/>
    </source>
</evidence>
<dbReference type="CDD" id="cd01650">
    <property type="entry name" value="RT_nLTR_like"/>
    <property type="match status" value="1"/>
</dbReference>
<organism evidence="3 4">
    <name type="scientific">Tanacetum coccineum</name>
    <dbReference type="NCBI Taxonomy" id="301880"/>
    <lineage>
        <taxon>Eukaryota</taxon>
        <taxon>Viridiplantae</taxon>
        <taxon>Streptophyta</taxon>
        <taxon>Embryophyta</taxon>
        <taxon>Tracheophyta</taxon>
        <taxon>Spermatophyta</taxon>
        <taxon>Magnoliopsida</taxon>
        <taxon>eudicotyledons</taxon>
        <taxon>Gunneridae</taxon>
        <taxon>Pentapetalae</taxon>
        <taxon>asterids</taxon>
        <taxon>campanulids</taxon>
        <taxon>Asterales</taxon>
        <taxon>Asteraceae</taxon>
        <taxon>Asteroideae</taxon>
        <taxon>Anthemideae</taxon>
        <taxon>Anthemidinae</taxon>
        <taxon>Tanacetum</taxon>
    </lineage>
</organism>
<gene>
    <name evidence="3" type="ORF">Tco_0752549</name>
</gene>
<keyword evidence="3" id="KW-0808">Transferase</keyword>
<dbReference type="PROSITE" id="PS50878">
    <property type="entry name" value="RT_POL"/>
    <property type="match status" value="1"/>
</dbReference>
<accession>A0ABQ4Z755</accession>
<dbReference type="PANTHER" id="PTHR33116:SF84">
    <property type="entry name" value="RNA-DIRECTED DNA POLYMERASE"/>
    <property type="match status" value="1"/>
</dbReference>
<keyword evidence="4" id="KW-1185">Reference proteome</keyword>
<evidence type="ECO:0000259" key="2">
    <source>
        <dbReference type="PROSITE" id="PS50878"/>
    </source>
</evidence>
<dbReference type="Pfam" id="PF00078">
    <property type="entry name" value="RVT_1"/>
    <property type="match status" value="1"/>
</dbReference>
<dbReference type="Proteomes" id="UP001151760">
    <property type="component" value="Unassembled WGS sequence"/>
</dbReference>
<dbReference type="Gene3D" id="3.60.10.10">
    <property type="entry name" value="Endonuclease/exonuclease/phosphatase"/>
    <property type="match status" value="1"/>
</dbReference>
<proteinExistence type="predicted"/>
<dbReference type="InterPro" id="IPR036691">
    <property type="entry name" value="Endo/exonu/phosph_ase_sf"/>
</dbReference>
<comment type="caution">
    <text evidence="3">The sequence shown here is derived from an EMBL/GenBank/DDBJ whole genome shotgun (WGS) entry which is preliminary data.</text>
</comment>
<feature type="region of interest" description="Disordered" evidence="1">
    <location>
        <begin position="45"/>
        <end position="67"/>
    </location>
</feature>
<sequence length="1512" mass="169731">MSNDNNKPPDPIVEEFRILTKMTSSDDVRLELMNDTKVEVVKGKLRKPHRGGRIKVSTPGSSSAGAGSMLKKLRSAKISGKARVRVDSSPLDNRGGKRFVSSPKNDVIKKVLSNVRSGVINNLKFAVGSSIDNIDAKCSMNCDSDVNGGEYCPVPFGSELKDSVEPASTGDVGNASHGHPIPLVSTTPAKAGMYFEFGKVDSSKEKLKQGAEEMVLKMEYMANYVSKLDNGTSMDYKVVRSNLMKMWMTYGIMDITKTNSGIFYFKFKSEKGMKNVLESGPWMVQNIPLVLNVWEPSIWLEKVEPSAIPIWVCVYNIPMELCNGSSIDKIMSGIGKPLLMDKMTKDRCLRKRGKLDFAHVLVEVLAMDDLPNMLEIAYPPIGNSPAKVGRLDVKYQWKPPLCTHCKTFGHSTLSCKVRPRTEEENAAAILKEALKVGSGQKDVVGSSLNDDDFVTVGKKNKPVDKKVVPPLVNSYVNQGFKMQNRGGFNSGKQQGNGYQYNGKQGNKTWQVGKGFKKQGSFVGNESNKQQGGSFKKNADVKSNSKNDNSYDVGIQKKSLRQLSQDPNFKPKVLVRGSGSSGNIMRSQEEFVPVSNSFGVLSEEAMNEEYDNSIWPKLKGDVDDLMENGIYPSKEIRADWSLRQMEYFYNNCHKFHLDPSYEDEEDDVNSEVDGVATDMKPEFEVDSAEILVNNSAIAQDVSNDNYGLCGLLETHVKKKNLAKICNRVLGNWDWVSNNSSCVNGTRIIIGWDPNVVNVMVLDQDSQVVHCYVEPINGGSCFFCSFVYAAIHTVDRRSLWKALHKHKFVIKDRPWVILGDFNACLDPSERSSGCSKVTTAMCDFRECVTDIEVDDIAMNGLKFTWNKKPGKVGGLLKKLDRVLGNGSFISSFPTAFARFLPFMLSDHTPAVFVIPEVSKPKPKPFKFHNYLSSKDEFIPTVSRIWNNKIEGFSMYSLVSKLKMLKKPLRKLNFDQGNLFENVKRLRSDLAAVQSSLCADPHNGLLREAEAKTFKAYKSALKDEELFLKQKAKVQWLDEGDKNSKYFHNMVKGRLNRNRISYVEDLNGNAFHGLNVGEQFILHFKNVLGMKSVVSPIVDPGSLFFKTLPESEALHMIRVVLDDEIKKALFSIDGNKALGPDDFSANFFKDSWSIVGSEVCQAVKDFFRNGKLLKEVNATIISLVPKTATPSKVSDYRPIACCNVVYKIISKIISNRLKVVLGSLVDENQCTFIPSRQISDNILLSQELMRRYHRDRGFAKCAFKVYIQKAYDSVEWVFLSICLKAFGFHDTMIKWIMNCVTSASFSVNVNGDHLGFFKGMRGLRQGDPLSPYLFTLVMEVFNLVLKRQISKNPSFKYHWLCKDLKLTHLCFADDILLFCHGDSNSAAVFKLALDEFGGMSGLLPNKIKSVVFFGNVRKVARRNILKVMPFQVGILPVRYLGVPLISKRLYVKDCQLLIDRVKKRVCDWKNKTLSFAGRLQLVQSVVSSLQVYWSSVFILPKTIAYDIERLKRDFI</sequence>
<feature type="domain" description="Reverse transcriptase" evidence="2">
    <location>
        <begin position="1162"/>
        <end position="1441"/>
    </location>
</feature>
<reference evidence="3" key="1">
    <citation type="journal article" date="2022" name="Int. J. Mol. Sci.">
        <title>Draft Genome of Tanacetum Coccineum: Genomic Comparison of Closely Related Tanacetum-Family Plants.</title>
        <authorList>
            <person name="Yamashiro T."/>
            <person name="Shiraishi A."/>
            <person name="Nakayama K."/>
            <person name="Satake H."/>
        </authorList>
    </citation>
    <scope>NUCLEOTIDE SEQUENCE</scope>
</reference>
<protein>
    <submittedName>
        <fullName evidence="3">RNA-directed DNA polymerase, eukaryota, reverse transcriptase zinc-binding domain protein</fullName>
    </submittedName>
</protein>
<dbReference type="GO" id="GO:0003964">
    <property type="term" value="F:RNA-directed DNA polymerase activity"/>
    <property type="evidence" value="ECO:0007669"/>
    <property type="project" value="UniProtKB-KW"/>
</dbReference>
<keyword evidence="3" id="KW-0695">RNA-directed DNA polymerase</keyword>
<dbReference type="InterPro" id="IPR043502">
    <property type="entry name" value="DNA/RNA_pol_sf"/>
</dbReference>
<dbReference type="InterPro" id="IPR025558">
    <property type="entry name" value="DUF4283"/>
</dbReference>
<keyword evidence="3" id="KW-0548">Nucleotidyltransferase</keyword>
<evidence type="ECO:0000313" key="4">
    <source>
        <dbReference type="Proteomes" id="UP001151760"/>
    </source>
</evidence>